<dbReference type="Gene3D" id="3.30.710.10">
    <property type="entry name" value="Potassium Channel Kv1.1, Chain A"/>
    <property type="match status" value="1"/>
</dbReference>
<feature type="domain" description="BTB" evidence="1">
    <location>
        <begin position="12"/>
        <end position="80"/>
    </location>
</feature>
<evidence type="ECO:0000313" key="2">
    <source>
        <dbReference type="EMBL" id="KAL0490124.1"/>
    </source>
</evidence>
<dbReference type="SMART" id="SM00225">
    <property type="entry name" value="BTB"/>
    <property type="match status" value="1"/>
</dbReference>
<sequence>MFEQEQKNTVSSDVVFKFSDGSVLYAHRNILCSRCDFFKTMMTGRWKESQPPYKVLEESDPRLFKEFIRYLYCGKVHVDSAKDLIRLYSIAEAKCQSPLLNWLSDQISENATTENACEMLQMLHDTCDQTTKCFKNTFSEIKDVLLSDINSLEKGRICELEMEILVSVLRNQKFKNQKQLFEAVMVWVNNCTTLSNKWKTKIFELEPLMATIDFKSMNRWYFTDNVVPLNVLSPAVFSNIVFRFNVEAAGESFQKISDAKWRCIIPFDISKTSKFEFSYKSRQFYVKYIPSERHYISLYFENDGTHERIKCKYTMIHTSTDNKLHEFGDAIYNLKNCSKTRD</sequence>
<dbReference type="PANTHER" id="PTHR24410">
    <property type="entry name" value="HL07962P-RELATED"/>
    <property type="match status" value="1"/>
</dbReference>
<dbReference type="PROSITE" id="PS50097">
    <property type="entry name" value="BTB"/>
    <property type="match status" value="1"/>
</dbReference>
<dbReference type="AlphaFoldDB" id="A0AAW2ZN49"/>
<protein>
    <submittedName>
        <fullName evidence="2">Btbd9</fullName>
    </submittedName>
</protein>
<accession>A0AAW2ZN49</accession>
<feature type="non-terminal residue" evidence="2">
    <location>
        <position position="342"/>
    </location>
</feature>
<dbReference type="PANTHER" id="PTHR24410:SF23">
    <property type="entry name" value="BTB DOMAIN-CONTAINING PROTEIN-RELATED"/>
    <property type="match status" value="1"/>
</dbReference>
<evidence type="ECO:0000313" key="3">
    <source>
        <dbReference type="Proteomes" id="UP001431209"/>
    </source>
</evidence>
<dbReference type="SUPFAM" id="SSF54695">
    <property type="entry name" value="POZ domain"/>
    <property type="match status" value="1"/>
</dbReference>
<proteinExistence type="predicted"/>
<dbReference type="InterPro" id="IPR011333">
    <property type="entry name" value="SKP1/BTB/POZ_sf"/>
</dbReference>
<organism evidence="2 3">
    <name type="scientific">Acrasis kona</name>
    <dbReference type="NCBI Taxonomy" id="1008807"/>
    <lineage>
        <taxon>Eukaryota</taxon>
        <taxon>Discoba</taxon>
        <taxon>Heterolobosea</taxon>
        <taxon>Tetramitia</taxon>
        <taxon>Eutetramitia</taxon>
        <taxon>Acrasidae</taxon>
        <taxon>Acrasis</taxon>
    </lineage>
</organism>
<keyword evidence="3" id="KW-1185">Reference proteome</keyword>
<dbReference type="CDD" id="cd18186">
    <property type="entry name" value="BTB_POZ_ZBTB_KLHL-like"/>
    <property type="match status" value="1"/>
</dbReference>
<name>A0AAW2ZN49_9EUKA</name>
<dbReference type="EMBL" id="JAOPGA020001644">
    <property type="protein sequence ID" value="KAL0490124.1"/>
    <property type="molecule type" value="Genomic_DNA"/>
</dbReference>
<gene>
    <name evidence="2" type="ORF">AKO1_006625</name>
</gene>
<dbReference type="Pfam" id="PF00651">
    <property type="entry name" value="BTB"/>
    <property type="match status" value="1"/>
</dbReference>
<dbReference type="InterPro" id="IPR051481">
    <property type="entry name" value="BTB-POZ/Galectin-3-binding"/>
</dbReference>
<evidence type="ECO:0000259" key="1">
    <source>
        <dbReference type="PROSITE" id="PS50097"/>
    </source>
</evidence>
<comment type="caution">
    <text evidence="2">The sequence shown here is derived from an EMBL/GenBank/DDBJ whole genome shotgun (WGS) entry which is preliminary data.</text>
</comment>
<dbReference type="InterPro" id="IPR000210">
    <property type="entry name" value="BTB/POZ_dom"/>
</dbReference>
<reference evidence="2 3" key="1">
    <citation type="submission" date="2024-03" db="EMBL/GenBank/DDBJ databases">
        <title>The Acrasis kona genome and developmental transcriptomes reveal deep origins of eukaryotic multicellular pathways.</title>
        <authorList>
            <person name="Sheikh S."/>
            <person name="Fu C.-J."/>
            <person name="Brown M.W."/>
            <person name="Baldauf S.L."/>
        </authorList>
    </citation>
    <scope>NUCLEOTIDE SEQUENCE [LARGE SCALE GENOMIC DNA]</scope>
    <source>
        <strain evidence="2 3">ATCC MYA-3509</strain>
    </source>
</reference>
<dbReference type="Proteomes" id="UP001431209">
    <property type="component" value="Unassembled WGS sequence"/>
</dbReference>